<reference evidence="3" key="1">
    <citation type="journal article" date="2019" name="Int. J. Syst. Evol. Microbiol.">
        <title>The Global Catalogue of Microorganisms (GCM) 10K type strain sequencing project: providing services to taxonomists for standard genome sequencing and annotation.</title>
        <authorList>
            <consortium name="The Broad Institute Genomics Platform"/>
            <consortium name="The Broad Institute Genome Sequencing Center for Infectious Disease"/>
            <person name="Wu L."/>
            <person name="Ma J."/>
        </authorList>
    </citation>
    <scope>NUCLEOTIDE SEQUENCE [LARGE SCALE GENOMIC DNA]</scope>
    <source>
        <strain evidence="3">KCTC 52039</strain>
    </source>
</reference>
<accession>A0ABV7J306</accession>
<evidence type="ECO:0000256" key="1">
    <source>
        <dbReference type="SAM" id="MobiDB-lite"/>
    </source>
</evidence>
<evidence type="ECO:0000313" key="3">
    <source>
        <dbReference type="Proteomes" id="UP001595547"/>
    </source>
</evidence>
<comment type="caution">
    <text evidence="2">The sequence shown here is derived from an EMBL/GenBank/DDBJ whole genome shotgun (WGS) entry which is preliminary data.</text>
</comment>
<dbReference type="EMBL" id="JBHRTO010000002">
    <property type="protein sequence ID" value="MFC3183085.1"/>
    <property type="molecule type" value="Genomic_DNA"/>
</dbReference>
<name>A0ABV7J306_9RHOB</name>
<organism evidence="2 3">
    <name type="scientific">Cypionkella sinensis</name>
    <dbReference type="NCBI Taxonomy" id="1756043"/>
    <lineage>
        <taxon>Bacteria</taxon>
        <taxon>Pseudomonadati</taxon>
        <taxon>Pseudomonadota</taxon>
        <taxon>Alphaproteobacteria</taxon>
        <taxon>Rhodobacterales</taxon>
        <taxon>Paracoccaceae</taxon>
        <taxon>Cypionkella</taxon>
    </lineage>
</organism>
<gene>
    <name evidence="2" type="ORF">ACFOGH_18950</name>
</gene>
<feature type="compositionally biased region" description="Low complexity" evidence="1">
    <location>
        <begin position="1"/>
        <end position="11"/>
    </location>
</feature>
<sequence>MTKTSSSKTTSVNGGWIKRDQRDGRLVEVQTSKGGAKASTLSASSLSQASSKRSETLKRLADR</sequence>
<dbReference type="RefSeq" id="WP_380074740.1">
    <property type="nucleotide sequence ID" value="NZ_JBHRTO010000002.1"/>
</dbReference>
<protein>
    <submittedName>
        <fullName evidence="2">Uncharacterized protein</fullName>
    </submittedName>
</protein>
<feature type="compositionally biased region" description="Basic and acidic residues" evidence="1">
    <location>
        <begin position="52"/>
        <end position="63"/>
    </location>
</feature>
<keyword evidence="3" id="KW-1185">Reference proteome</keyword>
<evidence type="ECO:0000313" key="2">
    <source>
        <dbReference type="EMBL" id="MFC3183085.1"/>
    </source>
</evidence>
<feature type="compositionally biased region" description="Low complexity" evidence="1">
    <location>
        <begin position="32"/>
        <end position="51"/>
    </location>
</feature>
<proteinExistence type="predicted"/>
<feature type="region of interest" description="Disordered" evidence="1">
    <location>
        <begin position="1"/>
        <end position="63"/>
    </location>
</feature>
<dbReference type="Proteomes" id="UP001595547">
    <property type="component" value="Unassembled WGS sequence"/>
</dbReference>
<feature type="compositionally biased region" description="Basic and acidic residues" evidence="1">
    <location>
        <begin position="17"/>
        <end position="26"/>
    </location>
</feature>